<proteinExistence type="predicted"/>
<keyword evidence="1" id="KW-0472">Membrane</keyword>
<dbReference type="InterPro" id="IPR011050">
    <property type="entry name" value="Pectin_lyase_fold/virulence"/>
</dbReference>
<dbReference type="PANTHER" id="PTHR46155:SF1">
    <property type="entry name" value="BIFUNCTIONAL INHIBITOR_LIPID-TRANSFER PROTEIN_SEED STORAGE 2S ALBUMIN SUPERFAMILY PROTEIN"/>
    <property type="match status" value="1"/>
</dbReference>
<gene>
    <name evidence="2" type="ORF">TVAG_497310</name>
</gene>
<dbReference type="Proteomes" id="UP000001542">
    <property type="component" value="Unassembled WGS sequence"/>
</dbReference>
<reference evidence="2" key="2">
    <citation type="journal article" date="2007" name="Science">
        <title>Draft genome sequence of the sexually transmitted pathogen Trichomonas vaginalis.</title>
        <authorList>
            <person name="Carlton J.M."/>
            <person name="Hirt R.P."/>
            <person name="Silva J.C."/>
            <person name="Delcher A.L."/>
            <person name="Schatz M."/>
            <person name="Zhao Q."/>
            <person name="Wortman J.R."/>
            <person name="Bidwell S.L."/>
            <person name="Alsmark U.C.M."/>
            <person name="Besteiro S."/>
            <person name="Sicheritz-Ponten T."/>
            <person name="Noel C.J."/>
            <person name="Dacks J.B."/>
            <person name="Foster P.G."/>
            <person name="Simillion C."/>
            <person name="Van de Peer Y."/>
            <person name="Miranda-Saavedra D."/>
            <person name="Barton G.J."/>
            <person name="Westrop G.D."/>
            <person name="Mueller S."/>
            <person name="Dessi D."/>
            <person name="Fiori P.L."/>
            <person name="Ren Q."/>
            <person name="Paulsen I."/>
            <person name="Zhang H."/>
            <person name="Bastida-Corcuera F.D."/>
            <person name="Simoes-Barbosa A."/>
            <person name="Brown M.T."/>
            <person name="Hayes R.D."/>
            <person name="Mukherjee M."/>
            <person name="Okumura C.Y."/>
            <person name="Schneider R."/>
            <person name="Smith A.J."/>
            <person name="Vanacova S."/>
            <person name="Villalvazo M."/>
            <person name="Haas B.J."/>
            <person name="Pertea M."/>
            <person name="Feldblyum T.V."/>
            <person name="Utterback T.R."/>
            <person name="Shu C.L."/>
            <person name="Osoegawa K."/>
            <person name="de Jong P.J."/>
            <person name="Hrdy I."/>
            <person name="Horvathova L."/>
            <person name="Zubacova Z."/>
            <person name="Dolezal P."/>
            <person name="Malik S.B."/>
            <person name="Logsdon J.M. Jr."/>
            <person name="Henze K."/>
            <person name="Gupta A."/>
            <person name="Wang C.C."/>
            <person name="Dunne R.L."/>
            <person name="Upcroft J.A."/>
            <person name="Upcroft P."/>
            <person name="White O."/>
            <person name="Salzberg S.L."/>
            <person name="Tang P."/>
            <person name="Chiu C.-H."/>
            <person name="Lee Y.-S."/>
            <person name="Embley T.M."/>
            <person name="Coombs G.H."/>
            <person name="Mottram J.C."/>
            <person name="Tachezy J."/>
            <person name="Fraser-Liggett C.M."/>
            <person name="Johnson P.J."/>
        </authorList>
    </citation>
    <scope>NUCLEOTIDE SEQUENCE [LARGE SCALE GENOMIC DNA]</scope>
    <source>
        <strain evidence="2">G3</strain>
    </source>
</reference>
<keyword evidence="3" id="KW-1185">Reference proteome</keyword>
<accession>A2EGX3</accession>
<protein>
    <recommendedName>
        <fullName evidence="4">Polymorphic outer membrane protein</fullName>
    </recommendedName>
</protein>
<reference evidence="2" key="1">
    <citation type="submission" date="2006-10" db="EMBL/GenBank/DDBJ databases">
        <authorList>
            <person name="Amadeo P."/>
            <person name="Zhao Q."/>
            <person name="Wortman J."/>
            <person name="Fraser-Liggett C."/>
            <person name="Carlton J."/>
        </authorList>
    </citation>
    <scope>NUCLEOTIDE SEQUENCE</scope>
    <source>
        <strain evidence="2">G3</strain>
    </source>
</reference>
<dbReference type="InParanoid" id="A2EGX3"/>
<dbReference type="VEuPathDB" id="TrichDB:TVAGG3_0803480"/>
<organism evidence="2 3">
    <name type="scientific">Trichomonas vaginalis (strain ATCC PRA-98 / G3)</name>
    <dbReference type="NCBI Taxonomy" id="412133"/>
    <lineage>
        <taxon>Eukaryota</taxon>
        <taxon>Metamonada</taxon>
        <taxon>Parabasalia</taxon>
        <taxon>Trichomonadida</taxon>
        <taxon>Trichomonadidae</taxon>
        <taxon>Trichomonas</taxon>
    </lineage>
</organism>
<dbReference type="PANTHER" id="PTHR46155">
    <property type="entry name" value="BIFUNCTIONAL INHIBITOR/LIPID-TRANSFER PROTEIN/SEED STORAGE 2S ALBUMIN SUPERFAMILY PROTEIN"/>
    <property type="match status" value="1"/>
</dbReference>
<keyword evidence="1" id="KW-0812">Transmembrane</keyword>
<evidence type="ECO:0008006" key="4">
    <source>
        <dbReference type="Google" id="ProtNLM"/>
    </source>
</evidence>
<feature type="transmembrane region" description="Helical" evidence="1">
    <location>
        <begin position="420"/>
        <end position="443"/>
    </location>
</feature>
<evidence type="ECO:0000313" key="2">
    <source>
        <dbReference type="EMBL" id="EAY08107.1"/>
    </source>
</evidence>
<sequence length="526" mass="57028">MIDSSIFEKSSSIGKSHYSDAGGVIFTTFSQLVCDNVTFLSNVASIGGAIASISTKLYLITTKFTENMGLKYGGALYYTGSESDLPSDVLIIQNSNFSKNVGLYLGGAVFLYKPSECSISKCQFSSNEASISGGCIFANYAKLYAILCRFESNIVHNMNLEVIKNANLGTNAMIPRGGGSISFGAANSKNTYELLTQECCFINNSVTNGILFANGNPGDNVILDGSVIYTSKGDSIDIKKINTANSRYSIISKPIVTLIDIENGNDKCNYSDEKNGIVVNYSQPSPSNSAKETINQIPSPTKYTYVATPITRLSFLIYSPVNPSKKLNIPNISIPEYHPKISPRESSSSNDSTCSSSCSISLTRIETDTYTHTNQCNGNTNFTIFTWIKTETAISTYINIVTSDGIAIDGGSLTKNNIPLIIGISACVLIILIAIGITVAIIYKKGEITSSSTETYDNVMKVEQVNYSNDFTRYITNVNPLFSTQITGDDDPFRQDFEEKNEDENVMILGDLTFGASDSVENKISI</sequence>
<dbReference type="KEGG" id="tva:4766004"/>
<evidence type="ECO:0000256" key="1">
    <source>
        <dbReference type="SAM" id="Phobius"/>
    </source>
</evidence>
<dbReference type="EMBL" id="DS113385">
    <property type="protein sequence ID" value="EAY08107.1"/>
    <property type="molecule type" value="Genomic_DNA"/>
</dbReference>
<name>A2EGX3_TRIV3</name>
<evidence type="ECO:0000313" key="3">
    <source>
        <dbReference type="Proteomes" id="UP000001542"/>
    </source>
</evidence>
<keyword evidence="1" id="KW-1133">Transmembrane helix</keyword>
<dbReference type="AlphaFoldDB" id="A2EGX3"/>
<dbReference type="RefSeq" id="XP_001320330.1">
    <property type="nucleotide sequence ID" value="XM_001320295.1"/>
</dbReference>
<dbReference type="SUPFAM" id="SSF51126">
    <property type="entry name" value="Pectin lyase-like"/>
    <property type="match status" value="1"/>
</dbReference>
<dbReference type="OrthoDB" id="2017446at2759"/>
<dbReference type="VEuPathDB" id="TrichDB:TVAG_497310"/>